<feature type="domain" description="Zinc finger DksA/TraR C4-type" evidence="4">
    <location>
        <begin position="175"/>
        <end position="205"/>
    </location>
</feature>
<feature type="domain" description="Formylmethanofuran dehydrogenase subunit E" evidence="5">
    <location>
        <begin position="25"/>
        <end position="160"/>
    </location>
</feature>
<dbReference type="Pfam" id="PF01258">
    <property type="entry name" value="zf-dskA_traR"/>
    <property type="match status" value="1"/>
</dbReference>
<dbReference type="InterPro" id="IPR003814">
    <property type="entry name" value="FmdEsu_dom"/>
</dbReference>
<dbReference type="Proteomes" id="UP000730161">
    <property type="component" value="Unassembled WGS sequence"/>
</dbReference>
<evidence type="ECO:0000313" key="6">
    <source>
        <dbReference type="EMBL" id="MBR1368933.1"/>
    </source>
</evidence>
<dbReference type="InterPro" id="IPR026328">
    <property type="entry name" value="FmdE"/>
</dbReference>
<dbReference type="InterPro" id="IPR053194">
    <property type="entry name" value="tRNA_methyltr_O"/>
</dbReference>
<dbReference type="PIRSF" id="PIRSF006578">
    <property type="entry name" value="FwdE"/>
    <property type="match status" value="1"/>
</dbReference>
<keyword evidence="3" id="KW-0862">Zinc</keyword>
<dbReference type="InterPro" id="IPR000962">
    <property type="entry name" value="Znf_DskA_TraR"/>
</dbReference>
<gene>
    <name evidence="6" type="ORF">RJ53_05195</name>
</gene>
<proteinExistence type="predicted"/>
<dbReference type="RefSeq" id="WP_211530592.1">
    <property type="nucleotide sequence ID" value="NZ_JWHL01000006.1"/>
</dbReference>
<evidence type="ECO:0000259" key="5">
    <source>
        <dbReference type="Pfam" id="PF02663"/>
    </source>
</evidence>
<evidence type="ECO:0000256" key="3">
    <source>
        <dbReference type="ARBA" id="ARBA00022833"/>
    </source>
</evidence>
<protein>
    <submittedName>
        <fullName evidence="6">Formylmethanofuran dehydrogenase</fullName>
    </submittedName>
</protein>
<evidence type="ECO:0000256" key="2">
    <source>
        <dbReference type="ARBA" id="ARBA00022771"/>
    </source>
</evidence>
<dbReference type="AlphaFoldDB" id="A0A8J7W7H0"/>
<comment type="caution">
    <text evidence="6">The sequence shown here is derived from an EMBL/GenBank/DDBJ whole genome shotgun (WGS) entry which is preliminary data.</text>
</comment>
<dbReference type="SUPFAM" id="SSF143555">
    <property type="entry name" value="FwdE-like"/>
    <property type="match status" value="1"/>
</dbReference>
<dbReference type="EMBL" id="JWHL01000006">
    <property type="protein sequence ID" value="MBR1368933.1"/>
    <property type="molecule type" value="Genomic_DNA"/>
</dbReference>
<dbReference type="Gene3D" id="3.30.1330.130">
    <property type="match status" value="1"/>
</dbReference>
<accession>A0A8J7W7H0</accession>
<dbReference type="PANTHER" id="PTHR39418">
    <property type="entry name" value="DEHYDROGENASE-RELATED"/>
    <property type="match status" value="1"/>
</dbReference>
<name>A0A8J7W7H0_9EURY</name>
<organism evidence="6 7">
    <name type="scientific">Methanocalculus chunghsingensis</name>
    <dbReference type="NCBI Taxonomy" id="156457"/>
    <lineage>
        <taxon>Archaea</taxon>
        <taxon>Methanobacteriati</taxon>
        <taxon>Methanobacteriota</taxon>
        <taxon>Stenosarchaea group</taxon>
        <taxon>Methanomicrobia</taxon>
        <taxon>Methanomicrobiales</taxon>
        <taxon>Methanocalculaceae</taxon>
        <taxon>Methanocalculus</taxon>
    </lineage>
</organism>
<dbReference type="Pfam" id="PF02663">
    <property type="entry name" value="FmdE"/>
    <property type="match status" value="1"/>
</dbReference>
<keyword evidence="1" id="KW-0479">Metal-binding</keyword>
<keyword evidence="7" id="KW-1185">Reference proteome</keyword>
<evidence type="ECO:0000256" key="1">
    <source>
        <dbReference type="ARBA" id="ARBA00022723"/>
    </source>
</evidence>
<dbReference type="OrthoDB" id="31120at2157"/>
<keyword evidence="2" id="KW-0863">Zinc-finger</keyword>
<reference evidence="6" key="1">
    <citation type="submission" date="2014-12" db="EMBL/GenBank/DDBJ databases">
        <authorList>
            <person name="Huang H.-H."/>
            <person name="Chen S.-C."/>
            <person name="Lai M.-C."/>
        </authorList>
    </citation>
    <scope>NUCLEOTIDE SEQUENCE</scope>
    <source>
        <strain evidence="6">K1F9705b</strain>
    </source>
</reference>
<dbReference type="GO" id="GO:0008270">
    <property type="term" value="F:zinc ion binding"/>
    <property type="evidence" value="ECO:0007669"/>
    <property type="project" value="UniProtKB-KW"/>
</dbReference>
<dbReference type="PANTHER" id="PTHR39418:SF1">
    <property type="entry name" value="DEHYDROGENASE"/>
    <property type="match status" value="1"/>
</dbReference>
<evidence type="ECO:0000313" key="7">
    <source>
        <dbReference type="Proteomes" id="UP000730161"/>
    </source>
</evidence>
<sequence length="211" mass="22916">MCETHDHQHFEATGKYPEFEECVKFHGHSCPGLATGYRAALAAMQALGVARPYDEELVTVAETDACGLDAIQLVTGCTAGKGNLIINDYGKHAFSFYAREKGKGVRILIKNRDMPGKAELDGLRKKVFGGSATETEQKRFYELMAAATDALLLIPQDELLTVVEIAYNPPQKARIFATVTCPDCGEPVADGKMRTVDGKTVCIPCSLASRQ</sequence>
<evidence type="ECO:0000259" key="4">
    <source>
        <dbReference type="Pfam" id="PF01258"/>
    </source>
</evidence>